<dbReference type="InterPro" id="IPR051063">
    <property type="entry name" value="PDI"/>
</dbReference>
<dbReference type="Gene3D" id="3.40.30.10">
    <property type="entry name" value="Glutaredoxin"/>
    <property type="match status" value="1"/>
</dbReference>
<proteinExistence type="predicted"/>
<dbReference type="PROSITE" id="PS51352">
    <property type="entry name" value="THIOREDOXIN_2"/>
    <property type="match status" value="1"/>
</dbReference>
<feature type="domain" description="Thioredoxin" evidence="1">
    <location>
        <begin position="1"/>
        <end position="123"/>
    </location>
</feature>
<dbReference type="PROSITE" id="PS00195">
    <property type="entry name" value="GLUTAREDOXIN_1"/>
    <property type="match status" value="1"/>
</dbReference>
<dbReference type="EMBL" id="MN740497">
    <property type="protein sequence ID" value="QHU29874.1"/>
    <property type="molecule type" value="Genomic_DNA"/>
</dbReference>
<accession>A0A6C0LJZ9</accession>
<dbReference type="GO" id="GO:0003756">
    <property type="term" value="F:protein disulfide isomerase activity"/>
    <property type="evidence" value="ECO:0007669"/>
    <property type="project" value="TreeGrafter"/>
</dbReference>
<protein>
    <recommendedName>
        <fullName evidence="1">Thioredoxin domain-containing protein</fullName>
    </recommendedName>
</protein>
<dbReference type="InterPro" id="IPR013766">
    <property type="entry name" value="Thioredoxin_domain"/>
</dbReference>
<dbReference type="AlphaFoldDB" id="A0A6C0LJZ9"/>
<dbReference type="InterPro" id="IPR036249">
    <property type="entry name" value="Thioredoxin-like_sf"/>
</dbReference>
<sequence>MEGYSNDDSELKLIMFHVNWCPHCKTAKPVWDKITQNYNNVTVNNTKLQVISLDCTDENSTSSDFNNNTVEEILSRFTLNGKPFAVEGYPTIVMANKSNAIIGEFNKATTYKNVEDFINDHLS</sequence>
<dbReference type="GO" id="GO:0006457">
    <property type="term" value="P:protein folding"/>
    <property type="evidence" value="ECO:0007669"/>
    <property type="project" value="TreeGrafter"/>
</dbReference>
<dbReference type="GO" id="GO:0005783">
    <property type="term" value="C:endoplasmic reticulum"/>
    <property type="evidence" value="ECO:0007669"/>
    <property type="project" value="TreeGrafter"/>
</dbReference>
<dbReference type="CDD" id="cd02961">
    <property type="entry name" value="PDI_a_family"/>
    <property type="match status" value="1"/>
</dbReference>
<dbReference type="PANTHER" id="PTHR45672">
    <property type="entry name" value="PROTEIN DISULFIDE-ISOMERASE C17H9.14C-RELATED"/>
    <property type="match status" value="1"/>
</dbReference>
<dbReference type="SUPFAM" id="SSF52833">
    <property type="entry name" value="Thioredoxin-like"/>
    <property type="match status" value="1"/>
</dbReference>
<evidence type="ECO:0000313" key="2">
    <source>
        <dbReference type="EMBL" id="QHU29874.1"/>
    </source>
</evidence>
<reference evidence="2" key="1">
    <citation type="journal article" date="2020" name="Nature">
        <title>Giant virus diversity and host interactions through global metagenomics.</title>
        <authorList>
            <person name="Schulz F."/>
            <person name="Roux S."/>
            <person name="Paez-Espino D."/>
            <person name="Jungbluth S."/>
            <person name="Walsh D.A."/>
            <person name="Denef V.J."/>
            <person name="McMahon K.D."/>
            <person name="Konstantinidis K.T."/>
            <person name="Eloe-Fadrosh E.A."/>
            <person name="Kyrpides N.C."/>
            <person name="Woyke T."/>
        </authorList>
    </citation>
    <scope>NUCLEOTIDE SEQUENCE</scope>
    <source>
        <strain evidence="2">GVMAG-M-3300027810-10</strain>
    </source>
</reference>
<dbReference type="InterPro" id="IPR011767">
    <property type="entry name" value="GLR_AS"/>
</dbReference>
<dbReference type="Pfam" id="PF00085">
    <property type="entry name" value="Thioredoxin"/>
    <property type="match status" value="1"/>
</dbReference>
<evidence type="ECO:0000259" key="1">
    <source>
        <dbReference type="PROSITE" id="PS51352"/>
    </source>
</evidence>
<organism evidence="2">
    <name type="scientific">viral metagenome</name>
    <dbReference type="NCBI Taxonomy" id="1070528"/>
    <lineage>
        <taxon>unclassified sequences</taxon>
        <taxon>metagenomes</taxon>
        <taxon>organismal metagenomes</taxon>
    </lineage>
</organism>
<name>A0A6C0LJZ9_9ZZZZ</name>